<sequence>MVDLTTDLRPILREVLQKALQRHDQRAHMDGSTSRDYEQFEEALEALIRRVMLQAHTRQEGLQRLGLSNRSWRTALQDIARQVQSGEVTPDDHEILVADLEALLENVKSHQTKRPQYGTSLASVVHPQ</sequence>
<dbReference type="Proteomes" id="UP000326979">
    <property type="component" value="Unassembled WGS sequence"/>
</dbReference>
<dbReference type="EMBL" id="VJZE01000420">
    <property type="protein sequence ID" value="MPY45215.1"/>
    <property type="molecule type" value="Genomic_DNA"/>
</dbReference>
<evidence type="ECO:0000313" key="1">
    <source>
        <dbReference type="EMBL" id="MPY45215.1"/>
    </source>
</evidence>
<proteinExistence type="predicted"/>
<evidence type="ECO:0000313" key="2">
    <source>
        <dbReference type="Proteomes" id="UP000326979"/>
    </source>
</evidence>
<accession>A0A5N8WG87</accession>
<comment type="caution">
    <text evidence="1">The sequence shown here is derived from an EMBL/GenBank/DDBJ whole genome shotgun (WGS) entry which is preliminary data.</text>
</comment>
<dbReference type="RefSeq" id="WP_152790134.1">
    <property type="nucleotide sequence ID" value="NZ_BAABEQ010000036.1"/>
</dbReference>
<protein>
    <submittedName>
        <fullName evidence="1">Uncharacterized protein</fullName>
    </submittedName>
</protein>
<dbReference type="AlphaFoldDB" id="A0A5N8WG87"/>
<organism evidence="1 2">
    <name type="scientific">Streptomyces phyllanthi</name>
    <dbReference type="NCBI Taxonomy" id="1803180"/>
    <lineage>
        <taxon>Bacteria</taxon>
        <taxon>Bacillati</taxon>
        <taxon>Actinomycetota</taxon>
        <taxon>Actinomycetes</taxon>
        <taxon>Kitasatosporales</taxon>
        <taxon>Streptomycetaceae</taxon>
        <taxon>Streptomyces</taxon>
    </lineage>
</organism>
<gene>
    <name evidence="1" type="ORF">FNH04_36530</name>
</gene>
<reference evidence="1 2" key="1">
    <citation type="submission" date="2019-07" db="EMBL/GenBank/DDBJ databases">
        <title>New species of Amycolatopsis and Streptomyces.</title>
        <authorList>
            <person name="Duangmal K."/>
            <person name="Teo W.F.A."/>
            <person name="Lipun K."/>
        </authorList>
    </citation>
    <scope>NUCLEOTIDE SEQUENCE [LARGE SCALE GENOMIC DNA]</scope>
    <source>
        <strain evidence="1 2">TISTR 2346</strain>
    </source>
</reference>
<keyword evidence="2" id="KW-1185">Reference proteome</keyword>
<name>A0A5N8WG87_9ACTN</name>